<dbReference type="AlphaFoldDB" id="A0A2A2GD17"/>
<dbReference type="Proteomes" id="UP000218831">
    <property type="component" value="Unassembled WGS sequence"/>
</dbReference>
<keyword evidence="1" id="KW-0472">Membrane</keyword>
<evidence type="ECO:0000256" key="1">
    <source>
        <dbReference type="PROSITE-ProRule" id="PRU01360"/>
    </source>
</evidence>
<accession>A0A2A2GD17</accession>
<evidence type="ECO:0000313" key="5">
    <source>
        <dbReference type="Proteomes" id="UP000218831"/>
    </source>
</evidence>
<dbReference type="PROSITE" id="PS51257">
    <property type="entry name" value="PROKAR_LIPOPROTEIN"/>
    <property type="match status" value="1"/>
</dbReference>
<organism evidence="4 5">
    <name type="scientific">Fodinibius salipaludis</name>
    <dbReference type="NCBI Taxonomy" id="2032627"/>
    <lineage>
        <taxon>Bacteria</taxon>
        <taxon>Pseudomonadati</taxon>
        <taxon>Balneolota</taxon>
        <taxon>Balneolia</taxon>
        <taxon>Balneolales</taxon>
        <taxon>Balneolaceae</taxon>
        <taxon>Fodinibius</taxon>
    </lineage>
</organism>
<feature type="signal peptide" evidence="2">
    <location>
        <begin position="1"/>
        <end position="21"/>
    </location>
</feature>
<feature type="domain" description="TonB-dependent receptor plug" evidence="3">
    <location>
        <begin position="26"/>
        <end position="127"/>
    </location>
</feature>
<protein>
    <recommendedName>
        <fullName evidence="3">TonB-dependent receptor plug domain-containing protein</fullName>
    </recommendedName>
</protein>
<sequence>MKFSKLPIILLAAGLFATVLGCSTSSTINKENTQKTNPENNWTLKDHIRRTAKATITGSKGSERVIIRGESSTNNPGNQPLFIIDGQKAERSFARVNEMLYPGEINYIEVLPPGRAARYGMEGHFGVIRIYTKNQ</sequence>
<proteinExistence type="inferred from homology"/>
<keyword evidence="1" id="KW-0813">Transport</keyword>
<dbReference type="SUPFAM" id="SSF56935">
    <property type="entry name" value="Porins"/>
    <property type="match status" value="1"/>
</dbReference>
<dbReference type="RefSeq" id="WP_095605611.1">
    <property type="nucleotide sequence ID" value="NZ_NSKE01000003.1"/>
</dbReference>
<dbReference type="Gene3D" id="2.170.130.10">
    <property type="entry name" value="TonB-dependent receptor, plug domain"/>
    <property type="match status" value="1"/>
</dbReference>
<evidence type="ECO:0000256" key="2">
    <source>
        <dbReference type="SAM" id="SignalP"/>
    </source>
</evidence>
<dbReference type="OrthoDB" id="982809at2"/>
<comment type="similarity">
    <text evidence="1">Belongs to the TonB-dependent receptor family.</text>
</comment>
<gene>
    <name evidence="4" type="ORF">CK503_04525</name>
</gene>
<name>A0A2A2GD17_9BACT</name>
<dbReference type="InterPro" id="IPR012910">
    <property type="entry name" value="Plug_dom"/>
</dbReference>
<keyword evidence="1" id="KW-1134">Transmembrane beta strand</keyword>
<feature type="chain" id="PRO_5012629680" description="TonB-dependent receptor plug domain-containing protein" evidence="2">
    <location>
        <begin position="22"/>
        <end position="135"/>
    </location>
</feature>
<dbReference type="EMBL" id="NSKE01000003">
    <property type="protein sequence ID" value="PAU94745.1"/>
    <property type="molecule type" value="Genomic_DNA"/>
</dbReference>
<evidence type="ECO:0000259" key="3">
    <source>
        <dbReference type="Pfam" id="PF07715"/>
    </source>
</evidence>
<dbReference type="GO" id="GO:0009279">
    <property type="term" value="C:cell outer membrane"/>
    <property type="evidence" value="ECO:0007669"/>
    <property type="project" value="UniProtKB-SubCell"/>
</dbReference>
<reference evidence="4 5" key="1">
    <citation type="submission" date="2017-08" db="EMBL/GenBank/DDBJ databases">
        <title>Aliifodinibius alkalisoli sp. nov., isolated from saline alkaline soil.</title>
        <authorList>
            <person name="Liu D."/>
            <person name="Zhang G."/>
        </authorList>
    </citation>
    <scope>NUCLEOTIDE SEQUENCE [LARGE SCALE GENOMIC DNA]</scope>
    <source>
        <strain evidence="4 5">WN023</strain>
    </source>
</reference>
<dbReference type="InterPro" id="IPR037066">
    <property type="entry name" value="Plug_dom_sf"/>
</dbReference>
<keyword evidence="1" id="KW-0812">Transmembrane</keyword>
<dbReference type="PROSITE" id="PS52016">
    <property type="entry name" value="TONB_DEPENDENT_REC_3"/>
    <property type="match status" value="1"/>
</dbReference>
<keyword evidence="1" id="KW-0998">Cell outer membrane</keyword>
<comment type="caution">
    <text evidence="4">The sequence shown here is derived from an EMBL/GenBank/DDBJ whole genome shotgun (WGS) entry which is preliminary data.</text>
</comment>
<dbReference type="Pfam" id="PF07715">
    <property type="entry name" value="Plug"/>
    <property type="match status" value="1"/>
</dbReference>
<keyword evidence="5" id="KW-1185">Reference proteome</keyword>
<keyword evidence="2" id="KW-0732">Signal</keyword>
<comment type="subcellular location">
    <subcellularLocation>
        <location evidence="1">Cell outer membrane</location>
        <topology evidence="1">Multi-pass membrane protein</topology>
    </subcellularLocation>
</comment>
<dbReference type="InterPro" id="IPR039426">
    <property type="entry name" value="TonB-dep_rcpt-like"/>
</dbReference>
<evidence type="ECO:0000313" key="4">
    <source>
        <dbReference type="EMBL" id="PAU94745.1"/>
    </source>
</evidence>